<dbReference type="PANTHER" id="PTHR42941:SF1">
    <property type="entry name" value="SLL1037 PROTEIN"/>
    <property type="match status" value="1"/>
</dbReference>
<proteinExistence type="predicted"/>
<dbReference type="SUPFAM" id="SSF53850">
    <property type="entry name" value="Periplasmic binding protein-like II"/>
    <property type="match status" value="1"/>
</dbReference>
<dbReference type="Pfam" id="PF16868">
    <property type="entry name" value="NMT1_3"/>
    <property type="match status" value="1"/>
</dbReference>
<dbReference type="PANTHER" id="PTHR42941">
    <property type="entry name" value="SLL1037 PROTEIN"/>
    <property type="match status" value="1"/>
</dbReference>
<sequence>MKRAFIAAVAACGLAAVALPAAAKDKLLIGASSASSSQYGYFVALSQLINSHVQNVDSSVVETGATVDNLRRIERKQIDLGLVTTNVGYQAYVGEGPFEGKKTDSRLLFVYSNAPQNVIVRNDSGVKSLADLKGKRFNPGLKGSATEKTAEAVFKALGIAPEFVRGSTTDIVDAVKDNRVIGYVKSGVGDKLDGSSMDIATFTPVKVLSLSPEQKKLIADKFPELSVADVPAGAADGVPAYSTWSFGLAVHARPDLSDEIAYQIAKAVFEDKTVQVAALSSMKGLDLMKLTVSGGTVPLHPGVVRYLKEHNVAIPAKLMPKMN</sequence>
<evidence type="ECO:0000313" key="2">
    <source>
        <dbReference type="EMBL" id="MFC3677973.1"/>
    </source>
</evidence>
<feature type="signal peptide" evidence="1">
    <location>
        <begin position="1"/>
        <end position="23"/>
    </location>
</feature>
<evidence type="ECO:0000313" key="3">
    <source>
        <dbReference type="Proteomes" id="UP001595711"/>
    </source>
</evidence>
<dbReference type="EMBL" id="JBHRYJ010000006">
    <property type="protein sequence ID" value="MFC3677973.1"/>
    <property type="molecule type" value="Genomic_DNA"/>
</dbReference>
<name>A0ABV7VKD6_9PROT</name>
<keyword evidence="3" id="KW-1185">Reference proteome</keyword>
<gene>
    <name evidence="2" type="ORF">ACFOOQ_20640</name>
</gene>
<dbReference type="Proteomes" id="UP001595711">
    <property type="component" value="Unassembled WGS sequence"/>
</dbReference>
<dbReference type="InterPro" id="IPR011852">
    <property type="entry name" value="TRAP_TAXI"/>
</dbReference>
<dbReference type="Gene3D" id="3.40.190.10">
    <property type="entry name" value="Periplasmic binding protein-like II"/>
    <property type="match status" value="2"/>
</dbReference>
<protein>
    <submittedName>
        <fullName evidence="2">TAXI family TRAP transporter solute-binding subunit</fullName>
    </submittedName>
</protein>
<organism evidence="2 3">
    <name type="scientific">Ferrovibrio xuzhouensis</name>
    <dbReference type="NCBI Taxonomy" id="1576914"/>
    <lineage>
        <taxon>Bacteria</taxon>
        <taxon>Pseudomonadati</taxon>
        <taxon>Pseudomonadota</taxon>
        <taxon>Alphaproteobacteria</taxon>
        <taxon>Rhodospirillales</taxon>
        <taxon>Rhodospirillaceae</taxon>
        <taxon>Ferrovibrio</taxon>
    </lineage>
</organism>
<feature type="chain" id="PRO_5046791425" evidence="1">
    <location>
        <begin position="24"/>
        <end position="323"/>
    </location>
</feature>
<dbReference type="NCBIfam" id="TIGR02122">
    <property type="entry name" value="TRAP_TAXI"/>
    <property type="match status" value="1"/>
</dbReference>
<keyword evidence="1" id="KW-0732">Signal</keyword>
<evidence type="ECO:0000256" key="1">
    <source>
        <dbReference type="SAM" id="SignalP"/>
    </source>
</evidence>
<reference evidence="3" key="1">
    <citation type="journal article" date="2019" name="Int. J. Syst. Evol. Microbiol.">
        <title>The Global Catalogue of Microorganisms (GCM) 10K type strain sequencing project: providing services to taxonomists for standard genome sequencing and annotation.</title>
        <authorList>
            <consortium name="The Broad Institute Genomics Platform"/>
            <consortium name="The Broad Institute Genome Sequencing Center for Infectious Disease"/>
            <person name="Wu L."/>
            <person name="Ma J."/>
        </authorList>
    </citation>
    <scope>NUCLEOTIDE SEQUENCE [LARGE SCALE GENOMIC DNA]</scope>
    <source>
        <strain evidence="3">KCTC 42182</strain>
    </source>
</reference>
<accession>A0ABV7VKD6</accession>
<dbReference type="RefSeq" id="WP_379729595.1">
    <property type="nucleotide sequence ID" value="NZ_JBHRYJ010000006.1"/>
</dbReference>
<comment type="caution">
    <text evidence="2">The sequence shown here is derived from an EMBL/GenBank/DDBJ whole genome shotgun (WGS) entry which is preliminary data.</text>
</comment>